<sequence>MMETIMYPFLYPIMRAYDYFDGRSLQARASEYLPVELFDKITTMIQEEIYKEECLSRMICKVSEFFIPEDYQTHLKTFKDSAKKKTDCNLDYKCSSFDPTQKL</sequence>
<comment type="caution">
    <text evidence="1">The sequence shown here is derived from an EMBL/GenBank/DDBJ whole genome shotgun (WGS) entry which is preliminary data.</text>
</comment>
<dbReference type="AlphaFoldDB" id="A0A5N5SR47"/>
<gene>
    <name evidence="1" type="ORF">Anas_13560</name>
</gene>
<dbReference type="Proteomes" id="UP000326759">
    <property type="component" value="Unassembled WGS sequence"/>
</dbReference>
<evidence type="ECO:0000313" key="1">
    <source>
        <dbReference type="EMBL" id="KAB7496596.1"/>
    </source>
</evidence>
<protein>
    <submittedName>
        <fullName evidence="1">Uncharacterized protein</fullName>
    </submittedName>
</protein>
<dbReference type="OrthoDB" id="6371810at2759"/>
<reference evidence="1 2" key="1">
    <citation type="journal article" date="2019" name="PLoS Biol.">
        <title>Sex chromosomes control vertical transmission of feminizing Wolbachia symbionts in an isopod.</title>
        <authorList>
            <person name="Becking T."/>
            <person name="Chebbi M.A."/>
            <person name="Giraud I."/>
            <person name="Moumen B."/>
            <person name="Laverre T."/>
            <person name="Caubet Y."/>
            <person name="Peccoud J."/>
            <person name="Gilbert C."/>
            <person name="Cordaux R."/>
        </authorList>
    </citation>
    <scope>NUCLEOTIDE SEQUENCE [LARGE SCALE GENOMIC DNA]</scope>
    <source>
        <strain evidence="1">ANa2</strain>
        <tissue evidence="1">Whole body excluding digestive tract and cuticle</tissue>
    </source>
</reference>
<accession>A0A5N5SR47</accession>
<name>A0A5N5SR47_9CRUS</name>
<evidence type="ECO:0000313" key="2">
    <source>
        <dbReference type="Proteomes" id="UP000326759"/>
    </source>
</evidence>
<keyword evidence="2" id="KW-1185">Reference proteome</keyword>
<proteinExistence type="predicted"/>
<organism evidence="1 2">
    <name type="scientific">Armadillidium nasatum</name>
    <dbReference type="NCBI Taxonomy" id="96803"/>
    <lineage>
        <taxon>Eukaryota</taxon>
        <taxon>Metazoa</taxon>
        <taxon>Ecdysozoa</taxon>
        <taxon>Arthropoda</taxon>
        <taxon>Crustacea</taxon>
        <taxon>Multicrustacea</taxon>
        <taxon>Malacostraca</taxon>
        <taxon>Eumalacostraca</taxon>
        <taxon>Peracarida</taxon>
        <taxon>Isopoda</taxon>
        <taxon>Oniscidea</taxon>
        <taxon>Crinocheta</taxon>
        <taxon>Armadillidiidae</taxon>
        <taxon>Armadillidium</taxon>
    </lineage>
</organism>
<dbReference type="EMBL" id="SEYY01021213">
    <property type="protein sequence ID" value="KAB7496596.1"/>
    <property type="molecule type" value="Genomic_DNA"/>
</dbReference>